<keyword evidence="4" id="KW-0813">Transport</keyword>
<dbReference type="GO" id="GO:0015833">
    <property type="term" value="P:peptide transport"/>
    <property type="evidence" value="ECO:0007669"/>
    <property type="project" value="UniProtKB-KW"/>
</dbReference>
<comment type="similarity">
    <text evidence="2">Belongs to the major facilitator superfamily. Proton-dependent oligopeptide transporter (POT/PTR) (TC 2.A.17) family.</text>
</comment>
<protein>
    <submittedName>
        <fullName evidence="8">SLC15A3</fullName>
    </submittedName>
</protein>
<comment type="caution">
    <text evidence="8">The sequence shown here is derived from an EMBL/GenBank/DDBJ whole genome shotgun (WGS) entry which is preliminary data.</text>
</comment>
<dbReference type="Proteomes" id="UP000593567">
    <property type="component" value="Unassembled WGS sequence"/>
</dbReference>
<evidence type="ECO:0000256" key="6">
    <source>
        <dbReference type="ARBA" id="ARBA00023136"/>
    </source>
</evidence>
<evidence type="ECO:0000256" key="7">
    <source>
        <dbReference type="SAM" id="Phobius"/>
    </source>
</evidence>
<dbReference type="AlphaFoldDB" id="A0A7J7JPQ7"/>
<dbReference type="GO" id="GO:0016020">
    <property type="term" value="C:membrane"/>
    <property type="evidence" value="ECO:0007669"/>
    <property type="project" value="UniProtKB-SubCell"/>
</dbReference>
<reference evidence="8" key="1">
    <citation type="submission" date="2020-06" db="EMBL/GenBank/DDBJ databases">
        <title>Draft genome of Bugula neritina, a colonial animal packing powerful symbionts and potential medicines.</title>
        <authorList>
            <person name="Rayko M."/>
        </authorList>
    </citation>
    <scope>NUCLEOTIDE SEQUENCE [LARGE SCALE GENOMIC DNA]</scope>
    <source>
        <strain evidence="8">Kwan_BN1</strain>
    </source>
</reference>
<sequence length="246" mass="28055">MHLLRFLPFPILTLTPTIASNLAVVILLPFVHMFYRFLTRHNFIVYTYRRLVVGMLLASLSLLVAGATETARLQDIYQNGVSFEPVDLVAYAVAPKVKVYYQFIQYCFMGMSEIFFIATKYIYMKSPVHMQGLSMGLFWFSAGIGHVIGLAFTTIFGVTDNVNCLEYIYMKSPPHMQGLSMGLFWFSAGIGYFIGLALMAKSQVADYICSRYLDVYFMSWPFSLVFIPLYSIYYAVHIISILALIE</sequence>
<keyword evidence="4" id="KW-0571">Peptide transport</keyword>
<organism evidence="8 9">
    <name type="scientific">Bugula neritina</name>
    <name type="common">Brown bryozoan</name>
    <name type="synonym">Sertularia neritina</name>
    <dbReference type="NCBI Taxonomy" id="10212"/>
    <lineage>
        <taxon>Eukaryota</taxon>
        <taxon>Metazoa</taxon>
        <taxon>Spiralia</taxon>
        <taxon>Lophotrochozoa</taxon>
        <taxon>Bryozoa</taxon>
        <taxon>Gymnolaemata</taxon>
        <taxon>Cheilostomatida</taxon>
        <taxon>Flustrina</taxon>
        <taxon>Buguloidea</taxon>
        <taxon>Bugulidae</taxon>
        <taxon>Bugula</taxon>
    </lineage>
</organism>
<keyword evidence="9" id="KW-1185">Reference proteome</keyword>
<dbReference type="OrthoDB" id="8904098at2759"/>
<evidence type="ECO:0000256" key="2">
    <source>
        <dbReference type="ARBA" id="ARBA00005982"/>
    </source>
</evidence>
<feature type="transmembrane region" description="Helical" evidence="7">
    <location>
        <begin position="103"/>
        <end position="123"/>
    </location>
</feature>
<evidence type="ECO:0000313" key="8">
    <source>
        <dbReference type="EMBL" id="KAF6027614.1"/>
    </source>
</evidence>
<feature type="transmembrane region" description="Helical" evidence="7">
    <location>
        <begin position="6"/>
        <end position="31"/>
    </location>
</feature>
<feature type="transmembrane region" description="Helical" evidence="7">
    <location>
        <begin position="178"/>
        <end position="199"/>
    </location>
</feature>
<keyword evidence="3 7" id="KW-0812">Transmembrane</keyword>
<dbReference type="InterPro" id="IPR036259">
    <property type="entry name" value="MFS_trans_sf"/>
</dbReference>
<evidence type="ECO:0000256" key="3">
    <source>
        <dbReference type="ARBA" id="ARBA00022692"/>
    </source>
</evidence>
<evidence type="ECO:0000256" key="5">
    <source>
        <dbReference type="ARBA" id="ARBA00022989"/>
    </source>
</evidence>
<proteinExistence type="inferred from homology"/>
<dbReference type="Pfam" id="PF00854">
    <property type="entry name" value="PTR2"/>
    <property type="match status" value="1"/>
</dbReference>
<gene>
    <name evidence="8" type="ORF">EB796_014075</name>
</gene>
<dbReference type="InterPro" id="IPR000109">
    <property type="entry name" value="POT_fam"/>
</dbReference>
<feature type="transmembrane region" description="Helical" evidence="7">
    <location>
        <begin position="135"/>
        <end position="158"/>
    </location>
</feature>
<name>A0A7J7JPQ7_BUGNE</name>
<comment type="subcellular location">
    <subcellularLocation>
        <location evidence="1">Membrane</location>
        <topology evidence="1">Multi-pass membrane protein</topology>
    </subcellularLocation>
</comment>
<keyword evidence="5 7" id="KW-1133">Transmembrane helix</keyword>
<evidence type="ECO:0000256" key="1">
    <source>
        <dbReference type="ARBA" id="ARBA00004141"/>
    </source>
</evidence>
<accession>A0A7J7JPQ7</accession>
<keyword evidence="4" id="KW-0653">Protein transport</keyword>
<keyword evidence="6 7" id="KW-0472">Membrane</keyword>
<dbReference type="PANTHER" id="PTHR11654">
    <property type="entry name" value="OLIGOPEPTIDE TRANSPORTER-RELATED"/>
    <property type="match status" value="1"/>
</dbReference>
<dbReference type="Gene3D" id="1.20.1250.20">
    <property type="entry name" value="MFS general substrate transporter like domains"/>
    <property type="match status" value="2"/>
</dbReference>
<feature type="transmembrane region" description="Helical" evidence="7">
    <location>
        <begin position="220"/>
        <end position="245"/>
    </location>
</feature>
<evidence type="ECO:0000256" key="4">
    <source>
        <dbReference type="ARBA" id="ARBA00022856"/>
    </source>
</evidence>
<evidence type="ECO:0000313" key="9">
    <source>
        <dbReference type="Proteomes" id="UP000593567"/>
    </source>
</evidence>
<dbReference type="GO" id="GO:0022857">
    <property type="term" value="F:transmembrane transporter activity"/>
    <property type="evidence" value="ECO:0007669"/>
    <property type="project" value="InterPro"/>
</dbReference>
<feature type="transmembrane region" description="Helical" evidence="7">
    <location>
        <begin position="51"/>
        <end position="68"/>
    </location>
</feature>
<dbReference type="EMBL" id="VXIV02002061">
    <property type="protein sequence ID" value="KAF6027614.1"/>
    <property type="molecule type" value="Genomic_DNA"/>
</dbReference>